<feature type="region of interest" description="Disordered" evidence="1">
    <location>
        <begin position="206"/>
        <end position="288"/>
    </location>
</feature>
<keyword evidence="4" id="KW-1185">Reference proteome</keyword>
<feature type="compositionally biased region" description="Polar residues" evidence="1">
    <location>
        <begin position="211"/>
        <end position="224"/>
    </location>
</feature>
<feature type="region of interest" description="Disordered" evidence="1">
    <location>
        <begin position="1"/>
        <end position="24"/>
    </location>
</feature>
<name>A0A0L0HDI8_SPIPD</name>
<reference evidence="3 4" key="1">
    <citation type="submission" date="2009-08" db="EMBL/GenBank/DDBJ databases">
        <title>The Genome Sequence of Spizellomyces punctatus strain DAOM BR117.</title>
        <authorList>
            <consortium name="The Broad Institute Genome Sequencing Platform"/>
            <person name="Russ C."/>
            <person name="Cuomo C."/>
            <person name="Shea T."/>
            <person name="Young S.K."/>
            <person name="Zeng Q."/>
            <person name="Koehrsen M."/>
            <person name="Haas B."/>
            <person name="Borodovsky M."/>
            <person name="Guigo R."/>
            <person name="Alvarado L."/>
            <person name="Berlin A."/>
            <person name="Bochicchio J."/>
            <person name="Borenstein D."/>
            <person name="Chapman S."/>
            <person name="Chen Z."/>
            <person name="Engels R."/>
            <person name="Freedman E."/>
            <person name="Gellesch M."/>
            <person name="Goldberg J."/>
            <person name="Griggs A."/>
            <person name="Gujja S."/>
            <person name="Heiman D."/>
            <person name="Hepburn T."/>
            <person name="Howarth C."/>
            <person name="Jen D."/>
            <person name="Larson L."/>
            <person name="Lewis B."/>
            <person name="Mehta T."/>
            <person name="Park D."/>
            <person name="Pearson M."/>
            <person name="Roberts A."/>
            <person name="Saif S."/>
            <person name="Shenoy N."/>
            <person name="Sisk P."/>
            <person name="Stolte C."/>
            <person name="Sykes S."/>
            <person name="Thomson T."/>
            <person name="Walk T."/>
            <person name="White J."/>
            <person name="Yandava C."/>
            <person name="Burger G."/>
            <person name="Gray M.W."/>
            <person name="Holland P.W.H."/>
            <person name="King N."/>
            <person name="Lang F.B.F."/>
            <person name="Roger A.J."/>
            <person name="Ruiz-Trillo I."/>
            <person name="Lander E."/>
            <person name="Nusbaum C."/>
        </authorList>
    </citation>
    <scope>NUCLEOTIDE SEQUENCE [LARGE SCALE GENOMIC DNA]</scope>
    <source>
        <strain evidence="3 4">DAOM BR117</strain>
    </source>
</reference>
<feature type="compositionally biased region" description="Pro residues" evidence="1">
    <location>
        <begin position="529"/>
        <end position="542"/>
    </location>
</feature>
<dbReference type="OrthoDB" id="2163373at2759"/>
<feature type="compositionally biased region" description="Polar residues" evidence="1">
    <location>
        <begin position="429"/>
        <end position="450"/>
    </location>
</feature>
<dbReference type="Gene3D" id="2.30.29.30">
    <property type="entry name" value="Pleckstrin-homology domain (PH domain)/Phosphotyrosine-binding domain (PTB)"/>
    <property type="match status" value="1"/>
</dbReference>
<feature type="region of interest" description="Disordered" evidence="1">
    <location>
        <begin position="91"/>
        <end position="120"/>
    </location>
</feature>
<dbReference type="PROSITE" id="PS50003">
    <property type="entry name" value="PH_DOMAIN"/>
    <property type="match status" value="1"/>
</dbReference>
<dbReference type="VEuPathDB" id="FungiDB:SPPG_05786"/>
<feature type="compositionally biased region" description="Low complexity" evidence="1">
    <location>
        <begin position="233"/>
        <end position="246"/>
    </location>
</feature>
<dbReference type="EMBL" id="KQ257459">
    <property type="protein sequence ID" value="KNC98808.1"/>
    <property type="molecule type" value="Genomic_DNA"/>
</dbReference>
<dbReference type="InterPro" id="IPR001849">
    <property type="entry name" value="PH_domain"/>
</dbReference>
<dbReference type="Proteomes" id="UP000053201">
    <property type="component" value="Unassembled WGS sequence"/>
</dbReference>
<dbReference type="SMART" id="SM00233">
    <property type="entry name" value="PH"/>
    <property type="match status" value="1"/>
</dbReference>
<feature type="region of interest" description="Disordered" evidence="1">
    <location>
        <begin position="475"/>
        <end position="565"/>
    </location>
</feature>
<evidence type="ECO:0000313" key="3">
    <source>
        <dbReference type="EMBL" id="KNC98808.1"/>
    </source>
</evidence>
<protein>
    <recommendedName>
        <fullName evidence="2">PH domain-containing protein</fullName>
    </recommendedName>
</protein>
<proteinExistence type="predicted"/>
<evidence type="ECO:0000256" key="1">
    <source>
        <dbReference type="SAM" id="MobiDB-lite"/>
    </source>
</evidence>
<dbReference type="Pfam" id="PF00169">
    <property type="entry name" value="PH"/>
    <property type="match status" value="1"/>
</dbReference>
<evidence type="ECO:0000259" key="2">
    <source>
        <dbReference type="PROSITE" id="PS50003"/>
    </source>
</evidence>
<feature type="region of interest" description="Disordered" evidence="1">
    <location>
        <begin position="37"/>
        <end position="71"/>
    </location>
</feature>
<feature type="region of interest" description="Disordered" evidence="1">
    <location>
        <begin position="588"/>
        <end position="609"/>
    </location>
</feature>
<feature type="domain" description="PH" evidence="2">
    <location>
        <begin position="289"/>
        <end position="402"/>
    </location>
</feature>
<evidence type="ECO:0000313" key="4">
    <source>
        <dbReference type="Proteomes" id="UP000053201"/>
    </source>
</evidence>
<dbReference type="GeneID" id="27689138"/>
<dbReference type="InterPro" id="IPR011993">
    <property type="entry name" value="PH-like_dom_sf"/>
</dbReference>
<gene>
    <name evidence="3" type="ORF">SPPG_05786</name>
</gene>
<dbReference type="InParanoid" id="A0A0L0HDI8"/>
<organism evidence="3 4">
    <name type="scientific">Spizellomyces punctatus (strain DAOM BR117)</name>
    <dbReference type="NCBI Taxonomy" id="645134"/>
    <lineage>
        <taxon>Eukaryota</taxon>
        <taxon>Fungi</taxon>
        <taxon>Fungi incertae sedis</taxon>
        <taxon>Chytridiomycota</taxon>
        <taxon>Chytridiomycota incertae sedis</taxon>
        <taxon>Chytridiomycetes</taxon>
        <taxon>Spizellomycetales</taxon>
        <taxon>Spizellomycetaceae</taxon>
        <taxon>Spizellomyces</taxon>
    </lineage>
</organism>
<feature type="compositionally biased region" description="Pro residues" evidence="1">
    <location>
        <begin position="486"/>
        <end position="510"/>
    </location>
</feature>
<feature type="region of interest" description="Disordered" evidence="1">
    <location>
        <begin position="424"/>
        <end position="450"/>
    </location>
</feature>
<dbReference type="RefSeq" id="XP_016606848.1">
    <property type="nucleotide sequence ID" value="XM_016753995.1"/>
</dbReference>
<dbReference type="AlphaFoldDB" id="A0A0L0HDI8"/>
<feature type="compositionally biased region" description="Basic and acidic residues" evidence="1">
    <location>
        <begin position="517"/>
        <end position="528"/>
    </location>
</feature>
<accession>A0A0L0HDI8</accession>
<sequence>MSSLTLPRRSMPPNSPYLPTFGNLGHSTSTAADFLRMQKPLPSRPDVVTDVPIPPRTKSSPRRAALREDLYQDPSLEDEFAAGLIKLLSGSGTADQRDGDARAKQAPSAVPPRKASLSHAMGVSVSLTGSPQGEEPPIPGRDMAGALEQEQYIKVSSIYQTFFTSEPEEMEESRSQTLSRTNSMHVQMCDLMDMYNMDEATPIPRLERSLTTESVRSEWPTSDNHASRKSSKSSKSSKTSSDRSGSLGRPKSPKLLPIFGNGTLARTLSRSKSRTVDTPRTLAEQGLTNPDREGHLLFRVDRDSPWKRRWCLLKNEHVYVLKSQMDNTVMTIIMLTPDLIVLPDDSGGNSTGTTSRSNKAQYAFKIVTPQPGTGSHAIPFYFAAESRLDMLMWIADLVKVANGAPIKAPRTLIPIRSECPTLSRDPLISFSTPTENTQSQPSQKTSGSNKRFTLQNLTQKLKHQKPIRKLRSFSLDSKKAAVESQPPSPPPPPLPIQMQLPPQPELPPNPMSQSLPRKSDDIVYKEPPRYPAPTTPPPPVPPERTISLSPMSLPEVKSMRSPDTRRSGMIVTFDFNGNGRFGIGEDGDAWYWDPDSPPVPPVPQVYAKA</sequence>
<dbReference type="SUPFAM" id="SSF50729">
    <property type="entry name" value="PH domain-like"/>
    <property type="match status" value="1"/>
</dbReference>